<dbReference type="EMBL" id="JAZDWU010000010">
    <property type="protein sequence ID" value="KAK9988041.1"/>
    <property type="molecule type" value="Genomic_DNA"/>
</dbReference>
<name>A0AAW2BQ38_9ROSI</name>
<protein>
    <recommendedName>
        <fullName evidence="3">Reverse transcriptase</fullName>
    </recommendedName>
</protein>
<proteinExistence type="predicted"/>
<sequence>MVWRVGTVERVRIKEDRWLLDKTNGLVISPLSQVAAETKVRSLIDQDQVRWNEEVVRNLFLLHEAESILAIPLSLRRPLDRIAWKHTPLGMFTTSSAYKLIFSRDSMPNAGSSSVENQKKFWKSLWQLQVPNKIKHFV</sequence>
<keyword evidence="2" id="KW-1185">Reference proteome</keyword>
<gene>
    <name evidence="1" type="ORF">SO802_028280</name>
</gene>
<dbReference type="Proteomes" id="UP001459277">
    <property type="component" value="Unassembled WGS sequence"/>
</dbReference>
<reference evidence="1 2" key="1">
    <citation type="submission" date="2024-01" db="EMBL/GenBank/DDBJ databases">
        <title>A telomere-to-telomere, gap-free genome of sweet tea (Lithocarpus litseifolius).</title>
        <authorList>
            <person name="Zhou J."/>
        </authorList>
    </citation>
    <scope>NUCLEOTIDE SEQUENCE [LARGE SCALE GENOMIC DNA]</scope>
    <source>
        <strain evidence="1">Zhou-2022a</strain>
        <tissue evidence="1">Leaf</tissue>
    </source>
</reference>
<dbReference type="AlphaFoldDB" id="A0AAW2BQ38"/>
<evidence type="ECO:0000313" key="2">
    <source>
        <dbReference type="Proteomes" id="UP001459277"/>
    </source>
</evidence>
<evidence type="ECO:0000313" key="1">
    <source>
        <dbReference type="EMBL" id="KAK9988041.1"/>
    </source>
</evidence>
<organism evidence="1 2">
    <name type="scientific">Lithocarpus litseifolius</name>
    <dbReference type="NCBI Taxonomy" id="425828"/>
    <lineage>
        <taxon>Eukaryota</taxon>
        <taxon>Viridiplantae</taxon>
        <taxon>Streptophyta</taxon>
        <taxon>Embryophyta</taxon>
        <taxon>Tracheophyta</taxon>
        <taxon>Spermatophyta</taxon>
        <taxon>Magnoliopsida</taxon>
        <taxon>eudicotyledons</taxon>
        <taxon>Gunneridae</taxon>
        <taxon>Pentapetalae</taxon>
        <taxon>rosids</taxon>
        <taxon>fabids</taxon>
        <taxon>Fagales</taxon>
        <taxon>Fagaceae</taxon>
        <taxon>Lithocarpus</taxon>
    </lineage>
</organism>
<comment type="caution">
    <text evidence="1">The sequence shown here is derived from an EMBL/GenBank/DDBJ whole genome shotgun (WGS) entry which is preliminary data.</text>
</comment>
<evidence type="ECO:0008006" key="3">
    <source>
        <dbReference type="Google" id="ProtNLM"/>
    </source>
</evidence>
<accession>A0AAW2BQ38</accession>